<protein>
    <recommendedName>
        <fullName evidence="2">YCII-related domain-containing protein</fullName>
    </recommendedName>
</protein>
<dbReference type="OrthoDB" id="70894at2"/>
<dbReference type="KEGG" id="ptx:ABW99_00990"/>
<comment type="similarity">
    <text evidence="1">Belongs to the YciI family.</text>
</comment>
<dbReference type="NCBIfam" id="NF009508">
    <property type="entry name" value="PRK12866.1"/>
    <property type="match status" value="1"/>
</dbReference>
<name>A0A0G3EJ22_9BURK</name>
<evidence type="ECO:0000313" key="3">
    <source>
        <dbReference type="EMBL" id="AKJ67018.1"/>
    </source>
</evidence>
<evidence type="ECO:0000313" key="4">
    <source>
        <dbReference type="Proteomes" id="UP000036700"/>
    </source>
</evidence>
<dbReference type="Proteomes" id="UP000036700">
    <property type="component" value="Chromosome"/>
</dbReference>
<gene>
    <name evidence="3" type="ORF">ABW99_00990</name>
</gene>
<sequence length="100" mass="11033">MHYVLFYDLCDDYLERRAQFRDAHLALAWQAARRGELLLGGALAEPADAAMLLFQGDSPAVAEAFVGADPYVREGLVKAWRVRAWNTVVGDAAANPVRVD</sequence>
<dbReference type="SUPFAM" id="SSF54909">
    <property type="entry name" value="Dimeric alpha+beta barrel"/>
    <property type="match status" value="1"/>
</dbReference>
<dbReference type="AlphaFoldDB" id="A0A0G3EJ22"/>
<reference evidence="4" key="1">
    <citation type="submission" date="2015-06" db="EMBL/GenBank/DDBJ databases">
        <authorList>
            <person name="Lim Y.L."/>
            <person name="Ee R."/>
            <person name="Yong D."/>
            <person name="How K.Y."/>
            <person name="Yin W.F."/>
            <person name="Chan K.G."/>
        </authorList>
    </citation>
    <scope>NUCLEOTIDE SEQUENCE [LARGE SCALE GENOMIC DNA]</scope>
    <source>
        <strain evidence="4">DSM 25325</strain>
    </source>
</reference>
<accession>A0A0G3EJ22</accession>
<dbReference type="PATRIC" id="fig|445709.3.peg.219"/>
<evidence type="ECO:0000256" key="1">
    <source>
        <dbReference type="ARBA" id="ARBA00007689"/>
    </source>
</evidence>
<keyword evidence="4" id="KW-1185">Reference proteome</keyword>
<dbReference type="PANTHER" id="PTHR33606:SF3">
    <property type="entry name" value="PROTEIN YCII"/>
    <property type="match status" value="1"/>
</dbReference>
<dbReference type="EMBL" id="CP011568">
    <property type="protein sequence ID" value="AKJ67018.1"/>
    <property type="molecule type" value="Genomic_DNA"/>
</dbReference>
<dbReference type="RefSeq" id="WP_047212538.1">
    <property type="nucleotide sequence ID" value="NZ_CP011568.3"/>
</dbReference>
<dbReference type="PANTHER" id="PTHR33606">
    <property type="entry name" value="PROTEIN YCII"/>
    <property type="match status" value="1"/>
</dbReference>
<dbReference type="STRING" id="445709.ABW99_00990"/>
<dbReference type="Gene3D" id="3.30.70.1060">
    <property type="entry name" value="Dimeric alpha+beta barrel"/>
    <property type="match status" value="1"/>
</dbReference>
<feature type="domain" description="YCII-related" evidence="2">
    <location>
        <begin position="1"/>
        <end position="86"/>
    </location>
</feature>
<dbReference type="Pfam" id="PF03795">
    <property type="entry name" value="YCII"/>
    <property type="match status" value="1"/>
</dbReference>
<evidence type="ECO:0000259" key="2">
    <source>
        <dbReference type="Pfam" id="PF03795"/>
    </source>
</evidence>
<dbReference type="InterPro" id="IPR011008">
    <property type="entry name" value="Dimeric_a/b-barrel"/>
</dbReference>
<dbReference type="InterPro" id="IPR051807">
    <property type="entry name" value="Sec-metab_biosynth-assoc"/>
</dbReference>
<dbReference type="InterPro" id="IPR005545">
    <property type="entry name" value="YCII"/>
</dbReference>
<proteinExistence type="inferred from homology"/>
<organism evidence="3 4">
    <name type="scientific">Pandoraea thiooxydans</name>
    <dbReference type="NCBI Taxonomy" id="445709"/>
    <lineage>
        <taxon>Bacteria</taxon>
        <taxon>Pseudomonadati</taxon>
        <taxon>Pseudomonadota</taxon>
        <taxon>Betaproteobacteria</taxon>
        <taxon>Burkholderiales</taxon>
        <taxon>Burkholderiaceae</taxon>
        <taxon>Pandoraea</taxon>
    </lineage>
</organism>